<dbReference type="SMART" id="SM00267">
    <property type="entry name" value="GGDEF"/>
    <property type="match status" value="1"/>
</dbReference>
<sequence length="646" mass="73061">MSHNTTDDIDQKHPGLRKILRMLTFVDLPIKRKFRLFALGTMFWFLSMAVVAVVAFSMIHYKYNQVSEQAIPYSKTSSQVLTHLQGLSRDTAIILEMESFSDARSIESSREHIKSIQSAINDLNFTLSESRPISGGGNIVENLLRSLARANSDTLHFLQQIMASVNAIDRSFDDFMHVKLQSIQYGDVGGSEVMGAHEELSSLIRDASTLTVDFSQRMATEHAQHNEAINTIIRLSIHTILIVLGMASLLLFMFTRWISVAFYKPISDIINQIDSLSTGDVDLAQKLVIRSQDEIGTLSREFNNLIETVYGMTIYKKVIEDDASLDEVYRRMGEIFRQDIGIENSMIYEINPHKKEMRAAYPPLVGDTRLFCYEDILSDCTLCRAFKTGKNVSSYEFRGICRQFLPDTGMEHVCVPMMLGGNTGGVVQFLFPASGERAQMDSTTAYRLFKAETYINQSLSVIETKRLMNTLLESAMVDTLTGLYNRRFLQEHSKQIISGVLRRKKQIGLLICDLDYFKQINDTYGHDIGDKMLKETAAVLRSTVRDSDVVIRFGGEEFLILLLDVEPGDAVQVAEKIRANIENMKINVPDAILQKTISIGVSEFPGDTDGFWQSIKYADVALYQAKDGGRNQVVRFSEEMWPKKDF</sequence>
<dbReference type="InterPro" id="IPR000160">
    <property type="entry name" value="GGDEF_dom"/>
</dbReference>
<dbReference type="SUPFAM" id="SSF55073">
    <property type="entry name" value="Nucleotide cyclase"/>
    <property type="match status" value="1"/>
</dbReference>
<evidence type="ECO:0000313" key="6">
    <source>
        <dbReference type="EMBL" id="MBB5021047.1"/>
    </source>
</evidence>
<dbReference type="InterPro" id="IPR029787">
    <property type="entry name" value="Nucleotide_cyclase"/>
</dbReference>
<dbReference type="EC" id="2.7.7.65" evidence="1"/>
<dbReference type="FunFam" id="3.30.70.270:FF:000001">
    <property type="entry name" value="Diguanylate cyclase domain protein"/>
    <property type="match status" value="1"/>
</dbReference>
<protein>
    <recommendedName>
        <fullName evidence="1">diguanylate cyclase</fullName>
        <ecNumber evidence="1">2.7.7.65</ecNumber>
    </recommendedName>
</protein>
<evidence type="ECO:0000256" key="3">
    <source>
        <dbReference type="SAM" id="Phobius"/>
    </source>
</evidence>
<dbReference type="NCBIfam" id="TIGR00254">
    <property type="entry name" value="GGDEF"/>
    <property type="match status" value="1"/>
</dbReference>
<dbReference type="AlphaFoldDB" id="A0A7W8DG45"/>
<dbReference type="Proteomes" id="UP000528322">
    <property type="component" value="Unassembled WGS sequence"/>
</dbReference>
<feature type="transmembrane region" description="Helical" evidence="3">
    <location>
        <begin position="36"/>
        <end position="59"/>
    </location>
</feature>
<dbReference type="SUPFAM" id="SSF158472">
    <property type="entry name" value="HAMP domain-like"/>
    <property type="match status" value="1"/>
</dbReference>
<dbReference type="PROSITE" id="PS50887">
    <property type="entry name" value="GGDEF"/>
    <property type="match status" value="1"/>
</dbReference>
<evidence type="ECO:0000313" key="7">
    <source>
        <dbReference type="Proteomes" id="UP000528322"/>
    </source>
</evidence>
<dbReference type="GO" id="GO:0007165">
    <property type="term" value="P:signal transduction"/>
    <property type="evidence" value="ECO:0007669"/>
    <property type="project" value="InterPro"/>
</dbReference>
<proteinExistence type="predicted"/>
<evidence type="ECO:0000259" key="4">
    <source>
        <dbReference type="PROSITE" id="PS50885"/>
    </source>
</evidence>
<keyword evidence="3" id="KW-0472">Membrane</keyword>
<dbReference type="GO" id="GO:1902201">
    <property type="term" value="P:negative regulation of bacterial-type flagellum-dependent cell motility"/>
    <property type="evidence" value="ECO:0007669"/>
    <property type="project" value="TreeGrafter"/>
</dbReference>
<dbReference type="PROSITE" id="PS50885">
    <property type="entry name" value="HAMP"/>
    <property type="match status" value="1"/>
</dbReference>
<dbReference type="EMBL" id="JACHID010000002">
    <property type="protein sequence ID" value="MBB5021047.1"/>
    <property type="molecule type" value="Genomic_DNA"/>
</dbReference>
<evidence type="ECO:0000256" key="1">
    <source>
        <dbReference type="ARBA" id="ARBA00012528"/>
    </source>
</evidence>
<evidence type="ECO:0000259" key="5">
    <source>
        <dbReference type="PROSITE" id="PS50887"/>
    </source>
</evidence>
<dbReference type="CDD" id="cd06225">
    <property type="entry name" value="HAMP"/>
    <property type="match status" value="1"/>
</dbReference>
<reference evidence="6 7" key="1">
    <citation type="submission" date="2020-08" db="EMBL/GenBank/DDBJ databases">
        <title>Genomic Encyclopedia of Type Strains, Phase IV (KMG-IV): sequencing the most valuable type-strain genomes for metagenomic binning, comparative biology and taxonomic classification.</title>
        <authorList>
            <person name="Goeker M."/>
        </authorList>
    </citation>
    <scope>NUCLEOTIDE SEQUENCE [LARGE SCALE GENOMIC DNA]</scope>
    <source>
        <strain evidence="6 7">DSM 22071</strain>
    </source>
</reference>
<accession>A0A7W8DG45</accession>
<keyword evidence="3" id="KW-0812">Transmembrane</keyword>
<keyword evidence="7" id="KW-1185">Reference proteome</keyword>
<dbReference type="InterPro" id="IPR003660">
    <property type="entry name" value="HAMP_dom"/>
</dbReference>
<feature type="domain" description="GGDEF" evidence="5">
    <location>
        <begin position="505"/>
        <end position="638"/>
    </location>
</feature>
<feature type="domain" description="HAMP" evidence="4">
    <location>
        <begin position="264"/>
        <end position="314"/>
    </location>
</feature>
<evidence type="ECO:0000256" key="2">
    <source>
        <dbReference type="ARBA" id="ARBA00034247"/>
    </source>
</evidence>
<dbReference type="Gene3D" id="3.30.70.270">
    <property type="match status" value="1"/>
</dbReference>
<dbReference type="Pfam" id="PF00672">
    <property type="entry name" value="HAMP"/>
    <property type="match status" value="1"/>
</dbReference>
<comment type="catalytic activity">
    <reaction evidence="2">
        <text>2 GTP = 3',3'-c-di-GMP + 2 diphosphate</text>
        <dbReference type="Rhea" id="RHEA:24898"/>
        <dbReference type="ChEBI" id="CHEBI:33019"/>
        <dbReference type="ChEBI" id="CHEBI:37565"/>
        <dbReference type="ChEBI" id="CHEBI:58805"/>
        <dbReference type="EC" id="2.7.7.65"/>
    </reaction>
</comment>
<dbReference type="Pfam" id="PF00990">
    <property type="entry name" value="GGDEF"/>
    <property type="match status" value="1"/>
</dbReference>
<keyword evidence="3" id="KW-1133">Transmembrane helix</keyword>
<name>A0A7W8DG45_9BACT</name>
<feature type="transmembrane region" description="Helical" evidence="3">
    <location>
        <begin position="235"/>
        <end position="254"/>
    </location>
</feature>
<dbReference type="CDD" id="cd01949">
    <property type="entry name" value="GGDEF"/>
    <property type="match status" value="1"/>
</dbReference>
<organism evidence="6 7">
    <name type="scientific">Desulfurispira natronophila</name>
    <dbReference type="NCBI Taxonomy" id="682562"/>
    <lineage>
        <taxon>Bacteria</taxon>
        <taxon>Pseudomonadati</taxon>
        <taxon>Chrysiogenota</taxon>
        <taxon>Chrysiogenia</taxon>
        <taxon>Chrysiogenales</taxon>
        <taxon>Chrysiogenaceae</taxon>
        <taxon>Desulfurispira</taxon>
    </lineage>
</organism>
<gene>
    <name evidence="6" type="ORF">HNR37_000353</name>
</gene>
<dbReference type="InterPro" id="IPR043128">
    <property type="entry name" value="Rev_trsase/Diguanyl_cyclase"/>
</dbReference>
<dbReference type="GO" id="GO:0043709">
    <property type="term" value="P:cell adhesion involved in single-species biofilm formation"/>
    <property type="evidence" value="ECO:0007669"/>
    <property type="project" value="TreeGrafter"/>
</dbReference>
<dbReference type="InterPro" id="IPR050469">
    <property type="entry name" value="Diguanylate_Cyclase"/>
</dbReference>
<dbReference type="GO" id="GO:0052621">
    <property type="term" value="F:diguanylate cyclase activity"/>
    <property type="evidence" value="ECO:0007669"/>
    <property type="project" value="UniProtKB-EC"/>
</dbReference>
<dbReference type="PANTHER" id="PTHR45138:SF9">
    <property type="entry name" value="DIGUANYLATE CYCLASE DGCM-RELATED"/>
    <property type="match status" value="1"/>
</dbReference>
<dbReference type="PANTHER" id="PTHR45138">
    <property type="entry name" value="REGULATORY COMPONENTS OF SENSORY TRANSDUCTION SYSTEM"/>
    <property type="match status" value="1"/>
</dbReference>
<dbReference type="GO" id="GO:0005886">
    <property type="term" value="C:plasma membrane"/>
    <property type="evidence" value="ECO:0007669"/>
    <property type="project" value="TreeGrafter"/>
</dbReference>
<dbReference type="RefSeq" id="WP_183729000.1">
    <property type="nucleotide sequence ID" value="NZ_JACHID010000002.1"/>
</dbReference>
<dbReference type="Gene3D" id="6.10.340.10">
    <property type="match status" value="1"/>
</dbReference>
<comment type="caution">
    <text evidence="6">The sequence shown here is derived from an EMBL/GenBank/DDBJ whole genome shotgun (WGS) entry which is preliminary data.</text>
</comment>